<dbReference type="Gene3D" id="3.90.245.10">
    <property type="entry name" value="Ribonucleoside hydrolase-like"/>
    <property type="match status" value="1"/>
</dbReference>
<accession>A0ABM6RW19</accession>
<reference evidence="4 5" key="1">
    <citation type="journal article" date="2019" name="Sci. Rep.">
        <title>Sulfobacillus thermotolerans: new insights into resistance and metabolic capacities of acidophilic chemolithotrophs.</title>
        <authorList>
            <person name="Panyushkina A.E."/>
            <person name="Babenko V.V."/>
            <person name="Nikitina A.S."/>
            <person name="Selezneva O.V."/>
            <person name="Tsaplina I.A."/>
            <person name="Letarova M.A."/>
            <person name="Kostryukova E.S."/>
            <person name="Letarov A.V."/>
        </authorList>
    </citation>
    <scope>NUCLEOTIDE SEQUENCE [LARGE SCALE GENOMIC DNA]</scope>
    <source>
        <strain evidence="4 5">Kr1</strain>
    </source>
</reference>
<dbReference type="Proteomes" id="UP000325292">
    <property type="component" value="Chromosome"/>
</dbReference>
<evidence type="ECO:0000256" key="2">
    <source>
        <dbReference type="ARBA" id="ARBA00023295"/>
    </source>
</evidence>
<dbReference type="PANTHER" id="PTHR12304:SF15">
    <property type="entry name" value="NON-SPECIFIC RIBONUCLEOSIDE HYDROLASE RIHC"/>
    <property type="match status" value="1"/>
</dbReference>
<gene>
    <name evidence="4" type="ORF">BXT84_07095</name>
</gene>
<dbReference type="SUPFAM" id="SSF53590">
    <property type="entry name" value="Nucleoside hydrolase"/>
    <property type="match status" value="1"/>
</dbReference>
<feature type="domain" description="Inosine/uridine-preferring nucleoside hydrolase" evidence="3">
    <location>
        <begin position="1"/>
        <end position="284"/>
    </location>
</feature>
<keyword evidence="1" id="KW-0378">Hydrolase</keyword>
<protein>
    <recommendedName>
        <fullName evidence="3">Inosine/uridine-preferring nucleoside hydrolase domain-containing protein</fullName>
    </recommendedName>
</protein>
<evidence type="ECO:0000313" key="4">
    <source>
        <dbReference type="EMBL" id="AUW95459.1"/>
    </source>
</evidence>
<keyword evidence="5" id="KW-1185">Reference proteome</keyword>
<keyword evidence="2" id="KW-0326">Glycosidase</keyword>
<dbReference type="EMBL" id="CP019454">
    <property type="protein sequence ID" value="AUW95459.1"/>
    <property type="molecule type" value="Genomic_DNA"/>
</dbReference>
<dbReference type="InterPro" id="IPR023186">
    <property type="entry name" value="IUNH"/>
</dbReference>
<evidence type="ECO:0000313" key="5">
    <source>
        <dbReference type="Proteomes" id="UP000325292"/>
    </source>
</evidence>
<name>A0ABM6RW19_9FIRM</name>
<dbReference type="PANTHER" id="PTHR12304">
    <property type="entry name" value="INOSINE-URIDINE PREFERRING NUCLEOSIDE HYDROLASE"/>
    <property type="match status" value="1"/>
</dbReference>
<dbReference type="InterPro" id="IPR036452">
    <property type="entry name" value="Ribo_hydro-like"/>
</dbReference>
<organism evidence="4 5">
    <name type="scientific">Sulfobacillus thermotolerans</name>
    <dbReference type="NCBI Taxonomy" id="338644"/>
    <lineage>
        <taxon>Bacteria</taxon>
        <taxon>Bacillati</taxon>
        <taxon>Bacillota</taxon>
        <taxon>Clostridia</taxon>
        <taxon>Eubacteriales</taxon>
        <taxon>Clostridiales Family XVII. Incertae Sedis</taxon>
        <taxon>Sulfobacillus</taxon>
    </lineage>
</organism>
<evidence type="ECO:0000256" key="1">
    <source>
        <dbReference type="ARBA" id="ARBA00022801"/>
    </source>
</evidence>
<proteinExistence type="predicted"/>
<dbReference type="CDD" id="cd02651">
    <property type="entry name" value="nuc_hydro_IU_UC_XIUA"/>
    <property type="match status" value="1"/>
</dbReference>
<dbReference type="Pfam" id="PF01156">
    <property type="entry name" value="IU_nuc_hydro"/>
    <property type="match status" value="1"/>
</dbReference>
<sequence length="295" mass="31953">MDPGHDDALAMLVALATLEVQGVSVVAGNQTVDKTMRNARRILTAANRPDIPLREGASRPLFRSLVTAGSVHGTSGLDGYEFPVLDVSESAQPAVAWLREQMQGSLQAVTWIATGPLTNVASFILGHPDLVKNIGLLAIMGGALRGGNITPCAEFNFYVDPDAANIVLTSGIPIRLVGLDVTHKALLSQDGIQRFRRLPGMVGEMLYGLFTFFAAHEPDANAQGVPIHDVLAVAAAEHPEFFTWLMVPVTVERCDGQCRGQVQQRSEGPLVAVATDIDTAKFFDWMWTALERYYR</sequence>
<evidence type="ECO:0000259" key="3">
    <source>
        <dbReference type="Pfam" id="PF01156"/>
    </source>
</evidence>
<dbReference type="InterPro" id="IPR001910">
    <property type="entry name" value="Inosine/uridine_hydrolase_dom"/>
</dbReference>